<name>A0A9N8V0R1_9GLOM</name>
<dbReference type="Proteomes" id="UP000789831">
    <property type="component" value="Unassembled WGS sequence"/>
</dbReference>
<accession>A0A9N8V0R1</accession>
<dbReference type="AlphaFoldDB" id="A0A9N8V0R1"/>
<protein>
    <submittedName>
        <fullName evidence="1">4790_t:CDS:1</fullName>
    </submittedName>
</protein>
<gene>
    <name evidence="1" type="ORF">AGERDE_LOCUS858</name>
</gene>
<comment type="caution">
    <text evidence="1">The sequence shown here is derived from an EMBL/GenBank/DDBJ whole genome shotgun (WGS) entry which is preliminary data.</text>
</comment>
<proteinExistence type="predicted"/>
<reference evidence="1" key="1">
    <citation type="submission" date="2021-06" db="EMBL/GenBank/DDBJ databases">
        <authorList>
            <person name="Kallberg Y."/>
            <person name="Tangrot J."/>
            <person name="Rosling A."/>
        </authorList>
    </citation>
    <scope>NUCLEOTIDE SEQUENCE</scope>
    <source>
        <strain evidence="1">MT106</strain>
    </source>
</reference>
<organism evidence="1 2">
    <name type="scientific">Ambispora gerdemannii</name>
    <dbReference type="NCBI Taxonomy" id="144530"/>
    <lineage>
        <taxon>Eukaryota</taxon>
        <taxon>Fungi</taxon>
        <taxon>Fungi incertae sedis</taxon>
        <taxon>Mucoromycota</taxon>
        <taxon>Glomeromycotina</taxon>
        <taxon>Glomeromycetes</taxon>
        <taxon>Archaeosporales</taxon>
        <taxon>Ambisporaceae</taxon>
        <taxon>Ambispora</taxon>
    </lineage>
</organism>
<evidence type="ECO:0000313" key="1">
    <source>
        <dbReference type="EMBL" id="CAG8438378.1"/>
    </source>
</evidence>
<evidence type="ECO:0000313" key="2">
    <source>
        <dbReference type="Proteomes" id="UP000789831"/>
    </source>
</evidence>
<dbReference type="EMBL" id="CAJVPL010000048">
    <property type="protein sequence ID" value="CAG8438378.1"/>
    <property type="molecule type" value="Genomic_DNA"/>
</dbReference>
<keyword evidence="2" id="KW-1185">Reference proteome</keyword>
<dbReference type="OrthoDB" id="2405052at2759"/>
<sequence>MSVLSSHSTTSTPVNVTIEGLRNQVSELQEIIEGKNWEQKNHTTDFSWCFG</sequence>